<sequence length="387" mass="42400">MAASVSNLSISYPNISIATTTSATKNDEHLPNLGSKLVTKPQEIIFSTPNKMYTVKVTTGTTPTMTKTTITSRPALLSSHVTTAATKATTTMEAMSGRVNTTMSETSSKSTKMKTRAISWSNSDMQPTACINTSISKLRPQVSKAAEKTTPKASTFTHLSASDKGHESNTTADVFVPGESKPNGIERSMASVIDYTSIVLLGDQRGSTKIVQNAILTSLCSNNKYKDPSLIQIDIVTQYVHTESGSIATELTFQVRFMGNLLTSSEVHTALYTDRNTSLPNVLKSINLEQIEPNPHEQGQQQETENNRSWIEKNVVILAVTGGILLTICIGTGIYFVKRKRNDREKEWSMVVYDNQRKSLSLSTDPTVYLENPIYNVYNEDSSTSES</sequence>
<comment type="caution">
    <text evidence="3">The sequence shown here is derived from an EMBL/GenBank/DDBJ whole genome shotgun (WGS) entry which is preliminary data.</text>
</comment>
<gene>
    <name evidence="3" type="ORF">CHS0354_039201</name>
</gene>
<keyword evidence="2" id="KW-1133">Transmembrane helix</keyword>
<evidence type="ECO:0000256" key="1">
    <source>
        <dbReference type="SAM" id="MobiDB-lite"/>
    </source>
</evidence>
<accession>A0AAE0TD53</accession>
<keyword evidence="4" id="KW-1185">Reference proteome</keyword>
<proteinExistence type="predicted"/>
<evidence type="ECO:0000256" key="2">
    <source>
        <dbReference type="SAM" id="Phobius"/>
    </source>
</evidence>
<dbReference type="EMBL" id="JAEAOA010002295">
    <property type="protein sequence ID" value="KAK3608187.1"/>
    <property type="molecule type" value="Genomic_DNA"/>
</dbReference>
<reference evidence="3" key="1">
    <citation type="journal article" date="2021" name="Genome Biol. Evol.">
        <title>A High-Quality Reference Genome for a Parasitic Bivalve with Doubly Uniparental Inheritance (Bivalvia: Unionida).</title>
        <authorList>
            <person name="Smith C.H."/>
        </authorList>
    </citation>
    <scope>NUCLEOTIDE SEQUENCE</scope>
    <source>
        <strain evidence="3">CHS0354</strain>
    </source>
</reference>
<name>A0AAE0TD53_9BIVA</name>
<feature type="region of interest" description="Disordered" evidence="1">
    <location>
        <begin position="159"/>
        <end position="181"/>
    </location>
</feature>
<feature type="transmembrane region" description="Helical" evidence="2">
    <location>
        <begin position="315"/>
        <end position="337"/>
    </location>
</feature>
<evidence type="ECO:0000313" key="3">
    <source>
        <dbReference type="EMBL" id="KAK3608187.1"/>
    </source>
</evidence>
<reference evidence="3" key="3">
    <citation type="submission" date="2023-05" db="EMBL/GenBank/DDBJ databases">
        <authorList>
            <person name="Smith C.H."/>
        </authorList>
    </citation>
    <scope>NUCLEOTIDE SEQUENCE</scope>
    <source>
        <strain evidence="3">CHS0354</strain>
        <tissue evidence="3">Mantle</tissue>
    </source>
</reference>
<keyword evidence="2" id="KW-0472">Membrane</keyword>
<dbReference type="Proteomes" id="UP001195483">
    <property type="component" value="Unassembled WGS sequence"/>
</dbReference>
<reference evidence="3" key="2">
    <citation type="journal article" date="2021" name="Genome Biol. Evol.">
        <title>Developing a high-quality reference genome for a parasitic bivalve with doubly uniparental inheritance (Bivalvia: Unionida).</title>
        <authorList>
            <person name="Smith C.H."/>
        </authorList>
    </citation>
    <scope>NUCLEOTIDE SEQUENCE</scope>
    <source>
        <strain evidence="3">CHS0354</strain>
        <tissue evidence="3">Mantle</tissue>
    </source>
</reference>
<keyword evidence="2" id="KW-0812">Transmembrane</keyword>
<organism evidence="3 4">
    <name type="scientific">Potamilus streckersoni</name>
    <dbReference type="NCBI Taxonomy" id="2493646"/>
    <lineage>
        <taxon>Eukaryota</taxon>
        <taxon>Metazoa</taxon>
        <taxon>Spiralia</taxon>
        <taxon>Lophotrochozoa</taxon>
        <taxon>Mollusca</taxon>
        <taxon>Bivalvia</taxon>
        <taxon>Autobranchia</taxon>
        <taxon>Heteroconchia</taxon>
        <taxon>Palaeoheterodonta</taxon>
        <taxon>Unionida</taxon>
        <taxon>Unionoidea</taxon>
        <taxon>Unionidae</taxon>
        <taxon>Ambleminae</taxon>
        <taxon>Lampsilini</taxon>
        <taxon>Potamilus</taxon>
    </lineage>
</organism>
<dbReference type="AlphaFoldDB" id="A0AAE0TD53"/>
<protein>
    <submittedName>
        <fullName evidence="3">Uncharacterized protein</fullName>
    </submittedName>
</protein>
<evidence type="ECO:0000313" key="4">
    <source>
        <dbReference type="Proteomes" id="UP001195483"/>
    </source>
</evidence>